<dbReference type="InParanoid" id="A0A0H2S0R7"/>
<feature type="transmembrane region" description="Helical" evidence="11">
    <location>
        <begin position="12"/>
        <end position="31"/>
    </location>
</feature>
<keyword evidence="4 9" id="KW-0349">Heme</keyword>
<sequence>MDFVLIPSRPQLNINLVSALAALVVCAASLWRSLSRRRSLPLPPGPRPLPILGNVLDWPTMSPWIKFAEWSKVHGDIVHIQLMGDHVVVINSAEAAAQILNRAIYSDRPRFVMAGEIMGYVRSMALAPWGNHWKSMRRLTQHGFSKSSVQKFLPNHEDGARRFVRSLLEKPSKYLETLRFVLGKNILETTYGLEVDSVDHKLIKVSEAIQSDIAFAIVPGKFLVDTFPLLKRLPWWLPFLKYDKYAKRAMELTAEMVDGSFDDVKSRMSDGTIRPCLVSNVLEDDNLRNKTPDFENVLKWAAGTLYGAGVETSVACFSTFALAMAMYPDVQRRAQEELDRVVGSSRMPTFEDRERLPYIDAILKEALRWQPPVPLGVPHRVMEDDTYNGYRIPKGSVVIANLWQMGRDARTYSDPLEFKPERFLPDMNGGRAAELDPATYVFGFGRRACPGNHYATTSLFIQFASVLWAFDIKAEDEQGRPVKVSPEFTPGFVSHACPFPYKFVRRVEIQDGMTS</sequence>
<dbReference type="PROSITE" id="PS00086">
    <property type="entry name" value="CYTOCHROME_P450"/>
    <property type="match status" value="1"/>
</dbReference>
<accession>A0A0H2S0R7</accession>
<feature type="binding site" description="axial binding residue" evidence="9">
    <location>
        <position position="449"/>
    </location>
    <ligand>
        <name>heme</name>
        <dbReference type="ChEBI" id="CHEBI:30413"/>
    </ligand>
    <ligandPart>
        <name>Fe</name>
        <dbReference type="ChEBI" id="CHEBI:18248"/>
    </ligandPart>
</feature>
<evidence type="ECO:0000313" key="13">
    <source>
        <dbReference type="Proteomes" id="UP000053477"/>
    </source>
</evidence>
<dbReference type="GO" id="GO:0020037">
    <property type="term" value="F:heme binding"/>
    <property type="evidence" value="ECO:0007669"/>
    <property type="project" value="InterPro"/>
</dbReference>
<dbReference type="GO" id="GO:0016705">
    <property type="term" value="F:oxidoreductase activity, acting on paired donors, with incorporation or reduction of molecular oxygen"/>
    <property type="evidence" value="ECO:0007669"/>
    <property type="project" value="InterPro"/>
</dbReference>
<dbReference type="STRING" id="27342.A0A0H2S0R7"/>
<keyword evidence="6 10" id="KW-0560">Oxidoreductase</keyword>
<evidence type="ECO:0000256" key="8">
    <source>
        <dbReference type="ARBA" id="ARBA00023033"/>
    </source>
</evidence>
<dbReference type="SUPFAM" id="SSF48264">
    <property type="entry name" value="Cytochrome P450"/>
    <property type="match status" value="1"/>
</dbReference>
<dbReference type="InterPro" id="IPR050364">
    <property type="entry name" value="Cytochrome_P450_fung"/>
</dbReference>
<dbReference type="Pfam" id="PF00067">
    <property type="entry name" value="p450"/>
    <property type="match status" value="1"/>
</dbReference>
<dbReference type="PANTHER" id="PTHR46300:SF7">
    <property type="entry name" value="P450, PUTATIVE (EUROFUNG)-RELATED"/>
    <property type="match status" value="1"/>
</dbReference>
<dbReference type="AlphaFoldDB" id="A0A0H2S0R7"/>
<keyword evidence="8 10" id="KW-0503">Monooxygenase</keyword>
<dbReference type="Proteomes" id="UP000053477">
    <property type="component" value="Unassembled WGS sequence"/>
</dbReference>
<organism evidence="12 13">
    <name type="scientific">Schizopora paradoxa</name>
    <dbReference type="NCBI Taxonomy" id="27342"/>
    <lineage>
        <taxon>Eukaryota</taxon>
        <taxon>Fungi</taxon>
        <taxon>Dikarya</taxon>
        <taxon>Basidiomycota</taxon>
        <taxon>Agaricomycotina</taxon>
        <taxon>Agaricomycetes</taxon>
        <taxon>Hymenochaetales</taxon>
        <taxon>Schizoporaceae</taxon>
        <taxon>Schizopora</taxon>
    </lineage>
</organism>
<dbReference type="GO" id="GO:0004497">
    <property type="term" value="F:monooxygenase activity"/>
    <property type="evidence" value="ECO:0007669"/>
    <property type="project" value="UniProtKB-KW"/>
</dbReference>
<dbReference type="PRINTS" id="PR00463">
    <property type="entry name" value="EP450I"/>
</dbReference>
<gene>
    <name evidence="12" type="ORF">SCHPADRAFT_161581</name>
</gene>
<evidence type="ECO:0000313" key="12">
    <source>
        <dbReference type="EMBL" id="KLO17594.1"/>
    </source>
</evidence>
<proteinExistence type="inferred from homology"/>
<dbReference type="OrthoDB" id="2789670at2759"/>
<keyword evidence="11" id="KW-0812">Transmembrane</keyword>
<comment type="similarity">
    <text evidence="3 10">Belongs to the cytochrome P450 family.</text>
</comment>
<dbReference type="CDD" id="cd11065">
    <property type="entry name" value="CYP64-like"/>
    <property type="match status" value="1"/>
</dbReference>
<dbReference type="InterPro" id="IPR002401">
    <property type="entry name" value="Cyt_P450_E_grp-I"/>
</dbReference>
<name>A0A0H2S0R7_9AGAM</name>
<keyword evidence="5 9" id="KW-0479">Metal-binding</keyword>
<keyword evidence="11" id="KW-0472">Membrane</keyword>
<evidence type="ECO:0000256" key="9">
    <source>
        <dbReference type="PIRSR" id="PIRSR602401-1"/>
    </source>
</evidence>
<dbReference type="Gene3D" id="1.10.630.10">
    <property type="entry name" value="Cytochrome P450"/>
    <property type="match status" value="1"/>
</dbReference>
<reference evidence="12 13" key="1">
    <citation type="submission" date="2015-04" db="EMBL/GenBank/DDBJ databases">
        <title>Complete genome sequence of Schizopora paradoxa KUC8140, a cosmopolitan wood degrader in East Asia.</title>
        <authorList>
            <consortium name="DOE Joint Genome Institute"/>
            <person name="Min B."/>
            <person name="Park H."/>
            <person name="Jang Y."/>
            <person name="Kim J.-J."/>
            <person name="Kim K.H."/>
            <person name="Pangilinan J."/>
            <person name="Lipzen A."/>
            <person name="Riley R."/>
            <person name="Grigoriev I.V."/>
            <person name="Spatafora J.W."/>
            <person name="Choi I.-G."/>
        </authorList>
    </citation>
    <scope>NUCLEOTIDE SEQUENCE [LARGE SCALE GENOMIC DNA]</scope>
    <source>
        <strain evidence="12 13">KUC8140</strain>
    </source>
</reference>
<evidence type="ECO:0000256" key="3">
    <source>
        <dbReference type="ARBA" id="ARBA00010617"/>
    </source>
</evidence>
<evidence type="ECO:0000256" key="4">
    <source>
        <dbReference type="ARBA" id="ARBA00022617"/>
    </source>
</evidence>
<protein>
    <submittedName>
        <fullName evidence="12">Cytochrome P450</fullName>
    </submittedName>
</protein>
<dbReference type="InterPro" id="IPR001128">
    <property type="entry name" value="Cyt_P450"/>
</dbReference>
<dbReference type="InterPro" id="IPR036396">
    <property type="entry name" value="Cyt_P450_sf"/>
</dbReference>
<evidence type="ECO:0000256" key="6">
    <source>
        <dbReference type="ARBA" id="ARBA00023002"/>
    </source>
</evidence>
<dbReference type="PANTHER" id="PTHR46300">
    <property type="entry name" value="P450, PUTATIVE (EUROFUNG)-RELATED-RELATED"/>
    <property type="match status" value="1"/>
</dbReference>
<dbReference type="EMBL" id="KQ085903">
    <property type="protein sequence ID" value="KLO17594.1"/>
    <property type="molecule type" value="Genomic_DNA"/>
</dbReference>
<keyword evidence="7 9" id="KW-0408">Iron</keyword>
<evidence type="ECO:0000256" key="1">
    <source>
        <dbReference type="ARBA" id="ARBA00001971"/>
    </source>
</evidence>
<evidence type="ECO:0000256" key="7">
    <source>
        <dbReference type="ARBA" id="ARBA00023004"/>
    </source>
</evidence>
<evidence type="ECO:0000256" key="2">
    <source>
        <dbReference type="ARBA" id="ARBA00005179"/>
    </source>
</evidence>
<dbReference type="GO" id="GO:0005506">
    <property type="term" value="F:iron ion binding"/>
    <property type="evidence" value="ECO:0007669"/>
    <property type="project" value="InterPro"/>
</dbReference>
<comment type="pathway">
    <text evidence="2">Secondary metabolite biosynthesis.</text>
</comment>
<dbReference type="InterPro" id="IPR017972">
    <property type="entry name" value="Cyt_P450_CS"/>
</dbReference>
<comment type="cofactor">
    <cofactor evidence="1 9">
        <name>heme</name>
        <dbReference type="ChEBI" id="CHEBI:30413"/>
    </cofactor>
</comment>
<evidence type="ECO:0000256" key="5">
    <source>
        <dbReference type="ARBA" id="ARBA00022723"/>
    </source>
</evidence>
<evidence type="ECO:0000256" key="11">
    <source>
        <dbReference type="SAM" id="Phobius"/>
    </source>
</evidence>
<keyword evidence="13" id="KW-1185">Reference proteome</keyword>
<evidence type="ECO:0000256" key="10">
    <source>
        <dbReference type="RuleBase" id="RU000461"/>
    </source>
</evidence>
<keyword evidence="11" id="KW-1133">Transmembrane helix</keyword>